<evidence type="ECO:0000259" key="1">
    <source>
        <dbReference type="PROSITE" id="PS50994"/>
    </source>
</evidence>
<dbReference type="PROSITE" id="PS50994">
    <property type="entry name" value="INTEGRASE"/>
    <property type="match status" value="1"/>
</dbReference>
<protein>
    <recommendedName>
        <fullName evidence="1">Integrase catalytic domain-containing protein</fullName>
    </recommendedName>
</protein>
<organism evidence="2 3">
    <name type="scientific">Lithospermum erythrorhizon</name>
    <name type="common">Purple gromwell</name>
    <name type="synonym">Lithospermum officinale var. erythrorhizon</name>
    <dbReference type="NCBI Taxonomy" id="34254"/>
    <lineage>
        <taxon>Eukaryota</taxon>
        <taxon>Viridiplantae</taxon>
        <taxon>Streptophyta</taxon>
        <taxon>Embryophyta</taxon>
        <taxon>Tracheophyta</taxon>
        <taxon>Spermatophyta</taxon>
        <taxon>Magnoliopsida</taxon>
        <taxon>eudicotyledons</taxon>
        <taxon>Gunneridae</taxon>
        <taxon>Pentapetalae</taxon>
        <taxon>asterids</taxon>
        <taxon>lamiids</taxon>
        <taxon>Boraginales</taxon>
        <taxon>Boraginaceae</taxon>
        <taxon>Boraginoideae</taxon>
        <taxon>Lithospermeae</taxon>
        <taxon>Lithospermum</taxon>
    </lineage>
</organism>
<dbReference type="InterPro" id="IPR036397">
    <property type="entry name" value="RNaseH_sf"/>
</dbReference>
<dbReference type="InterPro" id="IPR001584">
    <property type="entry name" value="Integrase_cat-core"/>
</dbReference>
<evidence type="ECO:0000313" key="2">
    <source>
        <dbReference type="EMBL" id="GAA0165255.1"/>
    </source>
</evidence>
<feature type="domain" description="Integrase catalytic" evidence="1">
    <location>
        <begin position="41"/>
        <end position="193"/>
    </location>
</feature>
<sequence length="193" mass="22599">MAVIYRWRIRGVRYVRLTHVAWPPAMASQVKIEHQRPPALLQTLPIPEWKWKHISMDFLMVFSRSVNRFDAIWVIVDRLTKSSHFLPIREDVSLDNLAKLYVKEIVRLHGVPLIVVSDRDSRFTSKFWRSLQKDLGTRLDFSTSFHPQIDGQSERIIQTLEDMLQACVLDFKGSWVDHLPLIEISYMGESADL</sequence>
<dbReference type="PANTHER" id="PTHR45835">
    <property type="entry name" value="YALI0A06105P"/>
    <property type="match status" value="1"/>
</dbReference>
<dbReference type="InterPro" id="IPR012337">
    <property type="entry name" value="RNaseH-like_sf"/>
</dbReference>
<dbReference type="SUPFAM" id="SSF53098">
    <property type="entry name" value="Ribonuclease H-like"/>
    <property type="match status" value="1"/>
</dbReference>
<dbReference type="GO" id="GO:0015074">
    <property type="term" value="P:DNA integration"/>
    <property type="evidence" value="ECO:0007669"/>
    <property type="project" value="InterPro"/>
</dbReference>
<dbReference type="GO" id="GO:0003676">
    <property type="term" value="F:nucleic acid binding"/>
    <property type="evidence" value="ECO:0007669"/>
    <property type="project" value="InterPro"/>
</dbReference>
<dbReference type="PANTHER" id="PTHR45835:SF99">
    <property type="entry name" value="CHROMO DOMAIN-CONTAINING PROTEIN-RELATED"/>
    <property type="match status" value="1"/>
</dbReference>
<name>A0AAV3QNV5_LITER</name>
<gene>
    <name evidence="2" type="ORF">LIER_20701</name>
</gene>
<keyword evidence="3" id="KW-1185">Reference proteome</keyword>
<dbReference type="Gene3D" id="3.30.420.10">
    <property type="entry name" value="Ribonuclease H-like superfamily/Ribonuclease H"/>
    <property type="match status" value="1"/>
</dbReference>
<evidence type="ECO:0000313" key="3">
    <source>
        <dbReference type="Proteomes" id="UP001454036"/>
    </source>
</evidence>
<reference evidence="2 3" key="1">
    <citation type="submission" date="2024-01" db="EMBL/GenBank/DDBJ databases">
        <title>The complete chloroplast genome sequence of Lithospermum erythrorhizon: insights into the phylogenetic relationship among Boraginaceae species and the maternal lineages of purple gromwells.</title>
        <authorList>
            <person name="Okada T."/>
            <person name="Watanabe K."/>
        </authorList>
    </citation>
    <scope>NUCLEOTIDE SEQUENCE [LARGE SCALE GENOMIC DNA]</scope>
</reference>
<proteinExistence type="predicted"/>
<dbReference type="AlphaFoldDB" id="A0AAV3QNV5"/>
<comment type="caution">
    <text evidence="2">The sequence shown here is derived from an EMBL/GenBank/DDBJ whole genome shotgun (WGS) entry which is preliminary data.</text>
</comment>
<dbReference type="EMBL" id="BAABME010005314">
    <property type="protein sequence ID" value="GAA0165255.1"/>
    <property type="molecule type" value="Genomic_DNA"/>
</dbReference>
<dbReference type="Proteomes" id="UP001454036">
    <property type="component" value="Unassembled WGS sequence"/>
</dbReference>
<accession>A0AAV3QNV5</accession>